<keyword evidence="2 5" id="KW-0812">Transmembrane</keyword>
<sequence length="626" mass="73572">MQKEINAKNKYKEYTSSQEWNVPHLGRIFFARLFDIVLSSIPMIILFFTYKAENWKTAVVVTSTNLIFLFFYFVVLTYFLKGNTIGKLIFNLRILKENKKITFWDIFLREIYFTFIPIIIQIIFQIIIITVFWNINKDNNEKPQGKETIKLLQNISYLFYVCWYLYIIITISLQKQHQTGFDMKRKIFVKHKIKKLTELKKEKLINKKHTHLKDDRPGLINLNELDFLKEKYMNKFENSLRKINELVEKKYYTGAVFVVSKNKKVIFKDCIGINDTDINEPMKENLLFKAYSMTKPLTVVAFFILVQRGLISLETKLEDIYEDFKNIKVFKDHKTKETESIKNKITMKHLLTMTAGFTYHGMFNQTEKLTSVFLNNFEKNNEVGHWDYNKFCKELAKVPLAFQPGTSWYYGIGLDVLSAVIEKVSGQKFYEFVKETIFDKLDMKDSAFNIFDRSREACVYNLTTENEINTLTKNNNFEFLFQDVHEQTPIALGGSGLITTANDYNVFLNFLLDGKDKNGNELLELRLINEISKDQIKELKKDFRWTLNEDYSYGYGVRVRIKNENYPLTAIGEFGWGGLLGSTALVDPKNKITMTIMLSSKPGNNKIIEHDFLDAFYKDLKEEKLI</sequence>
<feature type="domain" description="Beta-lactamase-related" evidence="6">
    <location>
        <begin position="242"/>
        <end position="606"/>
    </location>
</feature>
<protein>
    <submittedName>
        <fullName evidence="8">Serine hydrolase</fullName>
    </submittedName>
</protein>
<evidence type="ECO:0000259" key="7">
    <source>
        <dbReference type="Pfam" id="PF06271"/>
    </source>
</evidence>
<evidence type="ECO:0000256" key="2">
    <source>
        <dbReference type="ARBA" id="ARBA00022692"/>
    </source>
</evidence>
<dbReference type="SUPFAM" id="SSF56601">
    <property type="entry name" value="beta-lactamase/transpeptidase-like"/>
    <property type="match status" value="1"/>
</dbReference>
<evidence type="ECO:0000313" key="9">
    <source>
        <dbReference type="Proteomes" id="UP000424468"/>
    </source>
</evidence>
<dbReference type="EMBL" id="CP046276">
    <property type="protein sequence ID" value="QGS51550.1"/>
    <property type="molecule type" value="Genomic_DNA"/>
</dbReference>
<dbReference type="GO" id="GO:0016020">
    <property type="term" value="C:membrane"/>
    <property type="evidence" value="ECO:0007669"/>
    <property type="project" value="UniProtKB-SubCell"/>
</dbReference>
<dbReference type="PANTHER" id="PTHR43283:SF3">
    <property type="entry name" value="BETA-LACTAMASE FAMILY PROTEIN (AFU_ORTHOLOGUE AFUA_5G07500)"/>
    <property type="match status" value="1"/>
</dbReference>
<accession>A0A6I6C5Y3</accession>
<feature type="transmembrane region" description="Helical" evidence="5">
    <location>
        <begin position="155"/>
        <end position="173"/>
    </location>
</feature>
<proteinExistence type="predicted"/>
<dbReference type="Proteomes" id="UP000424468">
    <property type="component" value="Chromosome"/>
</dbReference>
<dbReference type="InterPro" id="IPR050789">
    <property type="entry name" value="Diverse_Enzym_Activities"/>
</dbReference>
<gene>
    <name evidence="8" type="ORF">STABA_v1c01830</name>
</gene>
<dbReference type="AlphaFoldDB" id="A0A6I6C5Y3"/>
<evidence type="ECO:0000256" key="5">
    <source>
        <dbReference type="SAM" id="Phobius"/>
    </source>
</evidence>
<keyword evidence="9" id="KW-1185">Reference proteome</keyword>
<feature type="domain" description="RDD" evidence="7">
    <location>
        <begin position="23"/>
        <end position="136"/>
    </location>
</feature>
<feature type="transmembrane region" description="Helical" evidence="5">
    <location>
        <begin position="111"/>
        <end position="135"/>
    </location>
</feature>
<dbReference type="Gene3D" id="3.40.710.10">
    <property type="entry name" value="DD-peptidase/beta-lactamase superfamily"/>
    <property type="match status" value="1"/>
</dbReference>
<dbReference type="GO" id="GO:0016787">
    <property type="term" value="F:hydrolase activity"/>
    <property type="evidence" value="ECO:0007669"/>
    <property type="project" value="UniProtKB-KW"/>
</dbReference>
<dbReference type="KEGG" id="stab:STABA_v1c01830"/>
<evidence type="ECO:0000259" key="6">
    <source>
        <dbReference type="Pfam" id="PF00144"/>
    </source>
</evidence>
<evidence type="ECO:0000256" key="3">
    <source>
        <dbReference type="ARBA" id="ARBA00022989"/>
    </source>
</evidence>
<organism evidence="8 9">
    <name type="scientific">Spiroplasma tabanidicola</name>
    <dbReference type="NCBI Taxonomy" id="324079"/>
    <lineage>
        <taxon>Bacteria</taxon>
        <taxon>Bacillati</taxon>
        <taxon>Mycoplasmatota</taxon>
        <taxon>Mollicutes</taxon>
        <taxon>Entomoplasmatales</taxon>
        <taxon>Spiroplasmataceae</taxon>
        <taxon>Spiroplasma</taxon>
    </lineage>
</organism>
<reference evidence="8 9" key="1">
    <citation type="submission" date="2019-11" db="EMBL/GenBank/DDBJ databases">
        <title>Complete genome sequence of Spiroplasma tabanidicola TAUS-1 (DSM 22603).</title>
        <authorList>
            <person name="Huang C.-T."/>
            <person name="Lin Y.-C."/>
            <person name="Kuo C.-H."/>
        </authorList>
    </citation>
    <scope>NUCLEOTIDE SEQUENCE [LARGE SCALE GENOMIC DNA]</scope>
    <source>
        <strain evidence="8 9">TAUS-1</strain>
    </source>
</reference>
<dbReference type="InterPro" id="IPR001466">
    <property type="entry name" value="Beta-lactam-related"/>
</dbReference>
<evidence type="ECO:0000256" key="1">
    <source>
        <dbReference type="ARBA" id="ARBA00004141"/>
    </source>
</evidence>
<evidence type="ECO:0000256" key="4">
    <source>
        <dbReference type="ARBA" id="ARBA00023136"/>
    </source>
</evidence>
<dbReference type="PANTHER" id="PTHR43283">
    <property type="entry name" value="BETA-LACTAMASE-RELATED"/>
    <property type="match status" value="1"/>
</dbReference>
<dbReference type="Pfam" id="PF06271">
    <property type="entry name" value="RDD"/>
    <property type="match status" value="1"/>
</dbReference>
<dbReference type="InterPro" id="IPR010432">
    <property type="entry name" value="RDD"/>
</dbReference>
<name>A0A6I6C5Y3_9MOLU</name>
<keyword evidence="3 5" id="KW-1133">Transmembrane helix</keyword>
<dbReference type="RefSeq" id="WP_156005634.1">
    <property type="nucleotide sequence ID" value="NZ_CP046276.1"/>
</dbReference>
<evidence type="ECO:0000313" key="8">
    <source>
        <dbReference type="EMBL" id="QGS51550.1"/>
    </source>
</evidence>
<comment type="subcellular location">
    <subcellularLocation>
        <location evidence="1">Membrane</location>
        <topology evidence="1">Multi-pass membrane protein</topology>
    </subcellularLocation>
</comment>
<dbReference type="OrthoDB" id="9770183at2"/>
<dbReference type="Pfam" id="PF00144">
    <property type="entry name" value="Beta-lactamase"/>
    <property type="match status" value="1"/>
</dbReference>
<keyword evidence="4 5" id="KW-0472">Membrane</keyword>
<dbReference type="InterPro" id="IPR012338">
    <property type="entry name" value="Beta-lactam/transpept-like"/>
</dbReference>
<keyword evidence="8" id="KW-0378">Hydrolase</keyword>
<feature type="transmembrane region" description="Helical" evidence="5">
    <location>
        <begin position="29"/>
        <end position="50"/>
    </location>
</feature>